<dbReference type="OrthoDB" id="9798104at2"/>
<sequence length="191" mass="22088">MCKMLQIIQKLAPVSSREWERAEHLFHFRSYEDDGIIFSADDKPEEIHFLTQGIGRYFYIDSEGREKNKSLVQAGGAFASISTLVSGEASHFYTQAITPCQTAAINYRSLIMLSDENKNWALFLRRIYENLALKKERREAAFLMLSARQRYECFLAEFGEESRLIPLRQVAMYLGITDVSLSRIRKEMALI</sequence>
<feature type="domain" description="Cyclic nucleotide-binding" evidence="1">
    <location>
        <begin position="29"/>
        <end position="113"/>
    </location>
</feature>
<dbReference type="InterPro" id="IPR018490">
    <property type="entry name" value="cNMP-bd_dom_sf"/>
</dbReference>
<organism evidence="2 3">
    <name type="scientific">Kiloniella spongiae</name>
    <dbReference type="NCBI Taxonomy" id="1489064"/>
    <lineage>
        <taxon>Bacteria</taxon>
        <taxon>Pseudomonadati</taxon>
        <taxon>Pseudomonadota</taxon>
        <taxon>Alphaproteobacteria</taxon>
        <taxon>Rhodospirillales</taxon>
        <taxon>Kiloniellaceae</taxon>
        <taxon>Kiloniella</taxon>
    </lineage>
</organism>
<reference evidence="2 3" key="1">
    <citation type="submission" date="2015-03" db="EMBL/GenBank/DDBJ databases">
        <title>Genome Sequence of Kiloniella spongiae MEBiC09566, isolated from a marine sponge.</title>
        <authorList>
            <person name="Shao Z."/>
            <person name="Wang L."/>
            <person name="Li X."/>
        </authorList>
    </citation>
    <scope>NUCLEOTIDE SEQUENCE [LARGE SCALE GENOMIC DNA]</scope>
    <source>
        <strain evidence="2 3">MEBiC09566</strain>
    </source>
</reference>
<keyword evidence="3" id="KW-1185">Reference proteome</keyword>
<dbReference type="InterPro" id="IPR000595">
    <property type="entry name" value="cNMP-bd_dom"/>
</dbReference>
<dbReference type="EMBL" id="LAQL01000003">
    <property type="protein sequence ID" value="KLN61672.1"/>
    <property type="molecule type" value="Genomic_DNA"/>
</dbReference>
<comment type="caution">
    <text evidence="2">The sequence shown here is derived from an EMBL/GenBank/DDBJ whole genome shotgun (WGS) entry which is preliminary data.</text>
</comment>
<dbReference type="AlphaFoldDB" id="A0A0H2MLR2"/>
<evidence type="ECO:0000259" key="1">
    <source>
        <dbReference type="Pfam" id="PF00027"/>
    </source>
</evidence>
<dbReference type="Gene3D" id="2.60.120.10">
    <property type="entry name" value="Jelly Rolls"/>
    <property type="match status" value="1"/>
</dbReference>
<proteinExistence type="predicted"/>
<evidence type="ECO:0000313" key="3">
    <source>
        <dbReference type="Proteomes" id="UP000035444"/>
    </source>
</evidence>
<dbReference type="PATRIC" id="fig|1489064.4.peg.2178"/>
<evidence type="ECO:0000313" key="2">
    <source>
        <dbReference type="EMBL" id="KLN61672.1"/>
    </source>
</evidence>
<dbReference type="SUPFAM" id="SSF51206">
    <property type="entry name" value="cAMP-binding domain-like"/>
    <property type="match status" value="1"/>
</dbReference>
<dbReference type="STRING" id="1489064.WH96_04875"/>
<accession>A0A0H2MLR2</accession>
<dbReference type="CDD" id="cd00038">
    <property type="entry name" value="CAP_ED"/>
    <property type="match status" value="1"/>
</dbReference>
<dbReference type="Proteomes" id="UP000035444">
    <property type="component" value="Unassembled WGS sequence"/>
</dbReference>
<name>A0A0H2MLR2_9PROT</name>
<gene>
    <name evidence="2" type="ORF">WH96_04875</name>
</gene>
<protein>
    <submittedName>
        <fullName evidence="2">Catabolite gene activator protein</fullName>
    </submittedName>
</protein>
<dbReference type="InterPro" id="IPR014710">
    <property type="entry name" value="RmlC-like_jellyroll"/>
</dbReference>
<dbReference type="Pfam" id="PF00027">
    <property type="entry name" value="cNMP_binding"/>
    <property type="match status" value="1"/>
</dbReference>